<dbReference type="EMBL" id="OU963868">
    <property type="protein sequence ID" value="CAH0393080.1"/>
    <property type="molecule type" value="Genomic_DNA"/>
</dbReference>
<evidence type="ECO:0000313" key="2">
    <source>
        <dbReference type="EMBL" id="CAH0393080.1"/>
    </source>
</evidence>
<dbReference type="InterPro" id="IPR001932">
    <property type="entry name" value="PPM-type_phosphatase-like_dom"/>
</dbReference>
<gene>
    <name evidence="2" type="ORF">BEMITA_LOCUS11524</name>
</gene>
<dbReference type="Gene3D" id="3.60.40.10">
    <property type="entry name" value="PPM-type phosphatase domain"/>
    <property type="match status" value="1"/>
</dbReference>
<dbReference type="Pfam" id="PF00481">
    <property type="entry name" value="PP2C"/>
    <property type="match status" value="1"/>
</dbReference>
<dbReference type="SMART" id="SM00332">
    <property type="entry name" value="PP2Cc"/>
    <property type="match status" value="1"/>
</dbReference>
<protein>
    <recommendedName>
        <fullName evidence="1">PPM-type phosphatase domain-containing protein</fullName>
    </recommendedName>
</protein>
<dbReference type="KEGG" id="btab:109029578"/>
<dbReference type="SUPFAM" id="SSF81606">
    <property type="entry name" value="PP2C-like"/>
    <property type="match status" value="1"/>
</dbReference>
<dbReference type="InterPro" id="IPR015655">
    <property type="entry name" value="PP2C"/>
</dbReference>
<sequence>MKASKAAKEDSGTTALIAILEGSQLIVANVGDSRGVMCDATGNAVPLSFDHKPNRGDEKERIEKEGGGVKFKNGKWMLDGWIEMLRTLGNRLDKFNGLIATPEVLTFYLSDYKPQFLVLATDGLYNVMRNDQIIAFIQARLDEEYYGAKSLVRYAYHHKGPKITSRSWW</sequence>
<evidence type="ECO:0000313" key="3">
    <source>
        <dbReference type="Proteomes" id="UP001152759"/>
    </source>
</evidence>
<dbReference type="PANTHER" id="PTHR47992">
    <property type="entry name" value="PROTEIN PHOSPHATASE"/>
    <property type="match status" value="1"/>
</dbReference>
<dbReference type="InterPro" id="IPR036457">
    <property type="entry name" value="PPM-type-like_dom_sf"/>
</dbReference>
<keyword evidence="3" id="KW-1185">Reference proteome</keyword>
<proteinExistence type="predicted"/>
<reference evidence="2" key="1">
    <citation type="submission" date="2021-12" db="EMBL/GenBank/DDBJ databases">
        <authorList>
            <person name="King R."/>
        </authorList>
    </citation>
    <scope>NUCLEOTIDE SEQUENCE</scope>
</reference>
<organism evidence="2 3">
    <name type="scientific">Bemisia tabaci</name>
    <name type="common">Sweetpotato whitefly</name>
    <name type="synonym">Aleurodes tabaci</name>
    <dbReference type="NCBI Taxonomy" id="7038"/>
    <lineage>
        <taxon>Eukaryota</taxon>
        <taxon>Metazoa</taxon>
        <taxon>Ecdysozoa</taxon>
        <taxon>Arthropoda</taxon>
        <taxon>Hexapoda</taxon>
        <taxon>Insecta</taxon>
        <taxon>Pterygota</taxon>
        <taxon>Neoptera</taxon>
        <taxon>Paraneoptera</taxon>
        <taxon>Hemiptera</taxon>
        <taxon>Sternorrhyncha</taxon>
        <taxon>Aleyrodoidea</taxon>
        <taxon>Aleyrodidae</taxon>
        <taxon>Aleyrodinae</taxon>
        <taxon>Bemisia</taxon>
    </lineage>
</organism>
<dbReference type="Proteomes" id="UP001152759">
    <property type="component" value="Chromosome 7"/>
</dbReference>
<dbReference type="AlphaFoldDB" id="A0A9P0AJF6"/>
<name>A0A9P0AJF6_BEMTA</name>
<dbReference type="GO" id="GO:0004722">
    <property type="term" value="F:protein serine/threonine phosphatase activity"/>
    <property type="evidence" value="ECO:0007669"/>
    <property type="project" value="InterPro"/>
</dbReference>
<feature type="domain" description="PPM-type phosphatase" evidence="1">
    <location>
        <begin position="1"/>
        <end position="169"/>
    </location>
</feature>
<dbReference type="PROSITE" id="PS51746">
    <property type="entry name" value="PPM_2"/>
    <property type="match status" value="1"/>
</dbReference>
<dbReference type="OrthoDB" id="343114at2759"/>
<evidence type="ECO:0000259" key="1">
    <source>
        <dbReference type="PROSITE" id="PS51746"/>
    </source>
</evidence>
<accession>A0A9P0AJF6</accession>
<dbReference type="CDD" id="cd00143">
    <property type="entry name" value="PP2Cc"/>
    <property type="match status" value="1"/>
</dbReference>